<feature type="transmembrane region" description="Helical" evidence="1">
    <location>
        <begin position="106"/>
        <end position="129"/>
    </location>
</feature>
<feature type="transmembrane region" description="Helical" evidence="1">
    <location>
        <begin position="168"/>
        <end position="188"/>
    </location>
</feature>
<protein>
    <recommendedName>
        <fullName evidence="4">DUF1385 domain-containing protein</fullName>
    </recommendedName>
</protein>
<keyword evidence="3" id="KW-1185">Reference proteome</keyword>
<name>A0A399EBJ5_9DEIN</name>
<accession>A0A399EBJ5</accession>
<feature type="transmembrane region" description="Helical" evidence="1">
    <location>
        <begin position="81"/>
        <end position="100"/>
    </location>
</feature>
<dbReference type="EMBL" id="QWLA01000122">
    <property type="protein sequence ID" value="RIH82027.1"/>
    <property type="molecule type" value="Genomic_DNA"/>
</dbReference>
<gene>
    <name evidence="2" type="ORF">Mrose_03481</name>
</gene>
<comment type="caution">
    <text evidence="2">The sequence shown here is derived from an EMBL/GenBank/DDBJ whole genome shotgun (WGS) entry which is preliminary data.</text>
</comment>
<organism evidence="2 3">
    <name type="scientific">Calidithermus roseus</name>
    <dbReference type="NCBI Taxonomy" id="1644118"/>
    <lineage>
        <taxon>Bacteria</taxon>
        <taxon>Thermotogati</taxon>
        <taxon>Deinococcota</taxon>
        <taxon>Deinococci</taxon>
        <taxon>Thermales</taxon>
        <taxon>Thermaceae</taxon>
        <taxon>Calidithermus</taxon>
    </lineage>
</organism>
<dbReference type="Pfam" id="PF07136">
    <property type="entry name" value="DUF1385"/>
    <property type="match status" value="1"/>
</dbReference>
<sequence>MEAKALTARLIGGMALPQGVLLMSEERVALGYHDAQGRLQLYTRDLNPHWARRAGPAGTLGLLLLESLRAWWRTQQGQGEVRVILAGALAGAPLGLLLRAQALLPAWQLSLLSLALLALVMGSIYRLYAPFRQALWHSRRYHGAEHMAVHALEAGQAMSLEGLRRQPILHPFCGTNLAALWLLAFPLVLLLPVWLQPLMVLPLLPVFGWMARNKDRPLAGKLLAIGYWGQRYTVAHPEERHLEAALKAVEGLGLARGVGSASA</sequence>
<keyword evidence="1" id="KW-0812">Transmembrane</keyword>
<keyword evidence="1" id="KW-1133">Transmembrane helix</keyword>
<reference evidence="2 3" key="1">
    <citation type="submission" date="2018-08" db="EMBL/GenBank/DDBJ databases">
        <title>Meiothermus roseus NBRC 110900 genome sequencing project.</title>
        <authorList>
            <person name="Da Costa M.S."/>
            <person name="Albuquerque L."/>
            <person name="Raposo P."/>
            <person name="Froufe H.J.C."/>
            <person name="Barroso C.S."/>
            <person name="Egas C."/>
        </authorList>
    </citation>
    <scope>NUCLEOTIDE SEQUENCE [LARGE SCALE GENOMIC DNA]</scope>
    <source>
        <strain evidence="2 3">NBRC 110900</strain>
    </source>
</reference>
<dbReference type="AlphaFoldDB" id="A0A399EBJ5"/>
<dbReference type="RefSeq" id="WP_119280513.1">
    <property type="nucleotide sequence ID" value="NZ_QWLA01000122.1"/>
</dbReference>
<proteinExistence type="predicted"/>
<evidence type="ECO:0000256" key="1">
    <source>
        <dbReference type="SAM" id="Phobius"/>
    </source>
</evidence>
<keyword evidence="1" id="KW-0472">Membrane</keyword>
<evidence type="ECO:0000313" key="3">
    <source>
        <dbReference type="Proteomes" id="UP000265341"/>
    </source>
</evidence>
<dbReference type="Proteomes" id="UP000265341">
    <property type="component" value="Unassembled WGS sequence"/>
</dbReference>
<evidence type="ECO:0000313" key="2">
    <source>
        <dbReference type="EMBL" id="RIH82027.1"/>
    </source>
</evidence>
<dbReference type="InterPro" id="IPR010787">
    <property type="entry name" value="DUF1385"/>
</dbReference>
<evidence type="ECO:0008006" key="4">
    <source>
        <dbReference type="Google" id="ProtNLM"/>
    </source>
</evidence>
<dbReference type="OrthoDB" id="34493at2"/>